<dbReference type="GO" id="GO:0006298">
    <property type="term" value="P:mismatch repair"/>
    <property type="evidence" value="ECO:0007669"/>
    <property type="project" value="TreeGrafter"/>
</dbReference>
<dbReference type="InterPro" id="IPR001763">
    <property type="entry name" value="Rhodanese-like_dom"/>
</dbReference>
<dbReference type="InterPro" id="IPR012337">
    <property type="entry name" value="RNaseH-like_sf"/>
</dbReference>
<feature type="domain" description="Rhodanese" evidence="6">
    <location>
        <begin position="184"/>
        <end position="234"/>
    </location>
</feature>
<dbReference type="AlphaFoldDB" id="A0A5C6AYM6"/>
<dbReference type="SUPFAM" id="SSF53098">
    <property type="entry name" value="Ribonuclease H-like"/>
    <property type="match status" value="1"/>
</dbReference>
<dbReference type="GO" id="GO:0032299">
    <property type="term" value="C:ribonuclease H2 complex"/>
    <property type="evidence" value="ECO:0007669"/>
    <property type="project" value="TreeGrafter"/>
</dbReference>
<dbReference type="OrthoDB" id="5498373at2"/>
<name>A0A5C6AYM6_9BACT</name>
<dbReference type="GO" id="GO:0043137">
    <property type="term" value="P:DNA replication, removal of RNA primer"/>
    <property type="evidence" value="ECO:0007669"/>
    <property type="project" value="TreeGrafter"/>
</dbReference>
<protein>
    <recommendedName>
        <fullName evidence="4">Ribonuclease HIII</fullName>
    </recommendedName>
</protein>
<comment type="caution">
    <text evidence="7">The sequence shown here is derived from an EMBL/GenBank/DDBJ whole genome shotgun (WGS) entry which is preliminary data.</text>
</comment>
<evidence type="ECO:0000313" key="7">
    <source>
        <dbReference type="EMBL" id="TWU04232.1"/>
    </source>
</evidence>
<comment type="subcellular location">
    <subcellularLocation>
        <location evidence="2">Cytoplasm</location>
    </subcellularLocation>
</comment>
<dbReference type="Proteomes" id="UP000320176">
    <property type="component" value="Unassembled WGS sequence"/>
</dbReference>
<dbReference type="Gene3D" id="3.30.420.10">
    <property type="entry name" value="Ribonuclease H-like superfamily/Ribonuclease H"/>
    <property type="match status" value="2"/>
</dbReference>
<dbReference type="GO" id="GO:0005737">
    <property type="term" value="C:cytoplasm"/>
    <property type="evidence" value="ECO:0007669"/>
    <property type="project" value="UniProtKB-SubCell"/>
</dbReference>
<reference evidence="7 8" key="1">
    <citation type="submission" date="2019-02" db="EMBL/GenBank/DDBJ databases">
        <title>Deep-cultivation of Planctomycetes and their phenomic and genomic characterization uncovers novel biology.</title>
        <authorList>
            <person name="Wiegand S."/>
            <person name="Jogler M."/>
            <person name="Boedeker C."/>
            <person name="Pinto D."/>
            <person name="Vollmers J."/>
            <person name="Rivas-Marin E."/>
            <person name="Kohn T."/>
            <person name="Peeters S.H."/>
            <person name="Heuer A."/>
            <person name="Rast P."/>
            <person name="Oberbeckmann S."/>
            <person name="Bunk B."/>
            <person name="Jeske O."/>
            <person name="Meyerdierks A."/>
            <person name="Storesund J.E."/>
            <person name="Kallscheuer N."/>
            <person name="Luecker S."/>
            <person name="Lage O.M."/>
            <person name="Pohl T."/>
            <person name="Merkel B.J."/>
            <person name="Hornburger P."/>
            <person name="Mueller R.-W."/>
            <person name="Bruemmer F."/>
            <person name="Labrenz M."/>
            <person name="Spormann A.M."/>
            <person name="Op Den Camp H."/>
            <person name="Overmann J."/>
            <person name="Amann R."/>
            <person name="Jetten M.S.M."/>
            <person name="Mascher T."/>
            <person name="Medema M.H."/>
            <person name="Devos D.P."/>
            <person name="Kaster A.-K."/>
            <person name="Ovreas L."/>
            <person name="Rohde M."/>
            <person name="Galperin M.Y."/>
            <person name="Jogler C."/>
        </authorList>
    </citation>
    <scope>NUCLEOTIDE SEQUENCE [LARGE SCALE GENOMIC DNA]</scope>
    <source>
        <strain evidence="7 8">Pla52n</strain>
    </source>
</reference>
<dbReference type="RefSeq" id="WP_146519692.1">
    <property type="nucleotide sequence ID" value="NZ_CP151726.1"/>
</dbReference>
<keyword evidence="8" id="KW-1185">Reference proteome</keyword>
<dbReference type="PANTHER" id="PTHR10954:SF23">
    <property type="entry name" value="RIBONUCLEASE"/>
    <property type="match status" value="1"/>
</dbReference>
<evidence type="ECO:0000313" key="8">
    <source>
        <dbReference type="Proteomes" id="UP000320176"/>
    </source>
</evidence>
<evidence type="ECO:0000256" key="1">
    <source>
        <dbReference type="ARBA" id="ARBA00004065"/>
    </source>
</evidence>
<comment type="function">
    <text evidence="1">Endonuclease that specifically degrades the RNA of RNA-DNA hybrids.</text>
</comment>
<dbReference type="PANTHER" id="PTHR10954">
    <property type="entry name" value="RIBONUCLEASE H2 SUBUNIT A"/>
    <property type="match status" value="1"/>
</dbReference>
<organism evidence="7 8">
    <name type="scientific">Stieleria varia</name>
    <dbReference type="NCBI Taxonomy" id="2528005"/>
    <lineage>
        <taxon>Bacteria</taxon>
        <taxon>Pseudomonadati</taxon>
        <taxon>Planctomycetota</taxon>
        <taxon>Planctomycetia</taxon>
        <taxon>Pirellulales</taxon>
        <taxon>Pirellulaceae</taxon>
        <taxon>Stieleria</taxon>
    </lineage>
</organism>
<gene>
    <name evidence="7" type="ORF">Pla52n_22710</name>
</gene>
<dbReference type="InterPro" id="IPR036397">
    <property type="entry name" value="RNaseH_sf"/>
</dbReference>
<dbReference type="EMBL" id="SJPN01000003">
    <property type="protein sequence ID" value="TWU04232.1"/>
    <property type="molecule type" value="Genomic_DNA"/>
</dbReference>
<dbReference type="GO" id="GO:0003723">
    <property type="term" value="F:RNA binding"/>
    <property type="evidence" value="ECO:0007669"/>
    <property type="project" value="InterPro"/>
</dbReference>
<proteinExistence type="inferred from homology"/>
<dbReference type="PROSITE" id="PS50206">
    <property type="entry name" value="RHODANESE_3"/>
    <property type="match status" value="1"/>
</dbReference>
<comment type="similarity">
    <text evidence="3">Belongs to the RNase HII family. RnhC subfamily.</text>
</comment>
<evidence type="ECO:0000256" key="5">
    <source>
        <dbReference type="ARBA" id="ARBA00022490"/>
    </source>
</evidence>
<evidence type="ECO:0000256" key="3">
    <source>
        <dbReference type="ARBA" id="ARBA00008378"/>
    </source>
</evidence>
<evidence type="ECO:0000256" key="4">
    <source>
        <dbReference type="ARBA" id="ARBA00021407"/>
    </source>
</evidence>
<dbReference type="GO" id="GO:0004523">
    <property type="term" value="F:RNA-DNA hybrid ribonuclease activity"/>
    <property type="evidence" value="ECO:0007669"/>
    <property type="project" value="InterPro"/>
</dbReference>
<dbReference type="InterPro" id="IPR001352">
    <property type="entry name" value="RNase_HII/HIII"/>
</dbReference>
<evidence type="ECO:0000259" key="6">
    <source>
        <dbReference type="PROSITE" id="PS50206"/>
    </source>
</evidence>
<keyword evidence="5" id="KW-0963">Cytoplasm</keyword>
<evidence type="ECO:0000256" key="2">
    <source>
        <dbReference type="ARBA" id="ARBA00004496"/>
    </source>
</evidence>
<accession>A0A5C6AYM6</accession>
<sequence length="330" mass="36464">MGAYLIATDEAGYGPKLGPLVVAATAWHVDSQVLSDCTLQGSLEDAFALLRHPVMHQGVKLVIDDSKAVYRPRSSGPEGGSLSKLTAAVGIAMNWVSDSPSLQVTQWIDSSDRRDIDATDWLGESCFEMHAESSVAVPEPWRTSSVRLFNVATRVITAGRFNQMIASGMNKSDVLSDATLGLVRQLLPKQSSESPLPADDPIIVYCDRHGGRRYYASVLQHVFGGELVRVMSESKHVSAYSVPYQGREFRICFTVKGDRFTPVAYSSMIAKYLRERAMESFNAYFAEYHTGKQPLLPTAGYPVDADRFLEDVAAIIKRRKIKPVDLVRVR</sequence>